<evidence type="ECO:0000259" key="6">
    <source>
        <dbReference type="Pfam" id="PF01103"/>
    </source>
</evidence>
<comment type="subcellular location">
    <subcellularLocation>
        <location evidence="1">Membrane</location>
    </subcellularLocation>
</comment>
<keyword evidence="2" id="KW-0812">Transmembrane</keyword>
<dbReference type="Proteomes" id="UP000712080">
    <property type="component" value="Unassembled WGS sequence"/>
</dbReference>
<keyword evidence="8" id="KW-1185">Reference proteome</keyword>
<dbReference type="Pfam" id="PF01103">
    <property type="entry name" value="Omp85"/>
    <property type="match status" value="1"/>
</dbReference>
<dbReference type="Gene3D" id="2.40.160.50">
    <property type="entry name" value="membrane protein fhac: a member of the omp85/tpsb transporter family"/>
    <property type="match status" value="1"/>
</dbReference>
<accession>A0A972FJH7</accession>
<keyword evidence="4" id="KW-0472">Membrane</keyword>
<evidence type="ECO:0000256" key="5">
    <source>
        <dbReference type="ARBA" id="ARBA00023237"/>
    </source>
</evidence>
<proteinExistence type="predicted"/>
<dbReference type="PANTHER" id="PTHR12815:SF47">
    <property type="entry name" value="TRANSLOCATION AND ASSEMBLY MODULE SUBUNIT TAMA"/>
    <property type="match status" value="1"/>
</dbReference>
<dbReference type="InterPro" id="IPR039910">
    <property type="entry name" value="D15-like"/>
</dbReference>
<sequence>MVRKPNSDLLGYRLRLNLYNLANPNPDSTFKAKFSGNPRKYERLSTILSKKQVARLGKSFYYYGVHEMLRKVGEPPVIVDQKSIDKSVLRLKGHYFNKGFFNAKISAAIDSTAPKKAKVVYTVTTSEPYILDSLTQSISSPILDSMFQATKEASALKSGKQFNSEDFDAEKLRLNTLFRNNGIFHFQQNYVKYDIDTVDTGHKAHSEMIIDDYTYRVGDSTYSMPFKKYKVSQVNIYTDATLGKNKENIKDSVTYNNFNLYAYQKLKYRPKAITDAVFIAPGSTFADWRTTVTSRYLSNLRVFNYPTIQYQEDPRDPKGESLIANIFLVPRKKYSFGASLDVTHSNIQDFGIAGSTSVTIRNVFNGAETLELSARGNIGSSKDLANPNDSFFNVSEYGGDLKLSFPRVLLPIKTESILPKRMIPSTVISLGYAKQQNIGLDKQNFTSSFAYSWTPKRFNSARFDLFNIQYVKNLNPGNYFEVYKSSYDALNKIAQDNSANVNPAYFNSDGNLIIESGTTGFTTDALGASDAIPLSSSDYSTVRSIEERRQRLTENNLIFASSFSYSMTTKTDLLDNTFYSLRTKIESAGNFLSVIASASKQLKNQNGNNTIFDIEYSQYLKGELEYIKHFDLGRKKVLAMRAFGGVAIPYGNANSIPFSRSYFAGGSNDNRGWQSYALGPGTSGAVNDFNEANMKIALNAEFRFHLFGDLYSAFFVDAGNIWNVLDNVEDERYTFNGLSSLTDLAIGSGVGFRYDFTFFVVRLDVGFKTYEPSIYEGSKWFRNYNLSKSVLNIGINYPF</sequence>
<evidence type="ECO:0000313" key="8">
    <source>
        <dbReference type="Proteomes" id="UP000712080"/>
    </source>
</evidence>
<keyword evidence="3" id="KW-0732">Signal</keyword>
<reference evidence="7" key="1">
    <citation type="submission" date="2020-02" db="EMBL/GenBank/DDBJ databases">
        <title>Flavobacterium sp. genome.</title>
        <authorList>
            <person name="Jung H.S."/>
            <person name="Baek J.H."/>
            <person name="Jeon C.O."/>
        </authorList>
    </citation>
    <scope>NUCLEOTIDE SEQUENCE</scope>
    <source>
        <strain evidence="7">SE-s28</strain>
    </source>
</reference>
<feature type="domain" description="Bacterial surface antigen (D15)" evidence="6">
    <location>
        <begin position="441"/>
        <end position="769"/>
    </location>
</feature>
<evidence type="ECO:0000256" key="1">
    <source>
        <dbReference type="ARBA" id="ARBA00004370"/>
    </source>
</evidence>
<protein>
    <submittedName>
        <fullName evidence="7">BamA/TamA family outer membrane protein</fullName>
    </submittedName>
</protein>
<gene>
    <name evidence="7" type="ORF">G6047_04100</name>
</gene>
<dbReference type="InterPro" id="IPR000184">
    <property type="entry name" value="Bac_surfAg_D15"/>
</dbReference>
<dbReference type="AlphaFoldDB" id="A0A972FJH7"/>
<evidence type="ECO:0000256" key="4">
    <source>
        <dbReference type="ARBA" id="ARBA00023136"/>
    </source>
</evidence>
<evidence type="ECO:0000256" key="2">
    <source>
        <dbReference type="ARBA" id="ARBA00022692"/>
    </source>
</evidence>
<name>A0A972FJH7_9FLAO</name>
<dbReference type="EMBL" id="JAAMPU010000099">
    <property type="protein sequence ID" value="NMH27204.1"/>
    <property type="molecule type" value="Genomic_DNA"/>
</dbReference>
<comment type="caution">
    <text evidence="7">The sequence shown here is derived from an EMBL/GenBank/DDBJ whole genome shotgun (WGS) entry which is preliminary data.</text>
</comment>
<dbReference type="PANTHER" id="PTHR12815">
    <property type="entry name" value="SORTING AND ASSEMBLY MACHINERY SAMM50 PROTEIN FAMILY MEMBER"/>
    <property type="match status" value="1"/>
</dbReference>
<evidence type="ECO:0000313" key="7">
    <source>
        <dbReference type="EMBL" id="NMH27204.1"/>
    </source>
</evidence>
<keyword evidence="5" id="KW-0998">Cell outer membrane</keyword>
<dbReference type="GO" id="GO:0019867">
    <property type="term" value="C:outer membrane"/>
    <property type="evidence" value="ECO:0007669"/>
    <property type="project" value="InterPro"/>
</dbReference>
<organism evidence="7 8">
    <name type="scientific">Flavobacterium silvaticum</name>
    <dbReference type="NCBI Taxonomy" id="1852020"/>
    <lineage>
        <taxon>Bacteria</taxon>
        <taxon>Pseudomonadati</taxon>
        <taxon>Bacteroidota</taxon>
        <taxon>Flavobacteriia</taxon>
        <taxon>Flavobacteriales</taxon>
        <taxon>Flavobacteriaceae</taxon>
        <taxon>Flavobacterium</taxon>
    </lineage>
</organism>
<evidence type="ECO:0000256" key="3">
    <source>
        <dbReference type="ARBA" id="ARBA00022729"/>
    </source>
</evidence>